<evidence type="ECO:0000313" key="2">
    <source>
        <dbReference type="Proteomes" id="UP000499080"/>
    </source>
</evidence>
<dbReference type="Proteomes" id="UP000499080">
    <property type="component" value="Unassembled WGS sequence"/>
</dbReference>
<evidence type="ECO:0008006" key="3">
    <source>
        <dbReference type="Google" id="ProtNLM"/>
    </source>
</evidence>
<sequence length="117" mass="13675">MFTKYDQRSWIKIEVARGKNASEYSYGLREACALPYRTVAGWVKAFRAGRNKIADLHRTIGPSIPQYQIDIVRCFLSIDRRWTVWELSVEVGISHQTVWHILKKWRMLGSCVAVFNK</sequence>
<dbReference type="OrthoDB" id="10017160at2759"/>
<accession>A0A4Y2DH67</accession>
<keyword evidence="2" id="KW-1185">Reference proteome</keyword>
<comment type="caution">
    <text evidence="1">The sequence shown here is derived from an EMBL/GenBank/DDBJ whole genome shotgun (WGS) entry which is preliminary data.</text>
</comment>
<dbReference type="EMBL" id="BGPR01000351">
    <property type="protein sequence ID" value="GBM14925.1"/>
    <property type="molecule type" value="Genomic_DNA"/>
</dbReference>
<reference evidence="1 2" key="1">
    <citation type="journal article" date="2019" name="Sci. Rep.">
        <title>Orb-weaving spider Araneus ventricosus genome elucidates the spidroin gene catalogue.</title>
        <authorList>
            <person name="Kono N."/>
            <person name="Nakamura H."/>
            <person name="Ohtoshi R."/>
            <person name="Moran D.A.P."/>
            <person name="Shinohara A."/>
            <person name="Yoshida Y."/>
            <person name="Fujiwara M."/>
            <person name="Mori M."/>
            <person name="Tomita M."/>
            <person name="Arakawa K."/>
        </authorList>
    </citation>
    <scope>NUCLEOTIDE SEQUENCE [LARGE SCALE GENOMIC DNA]</scope>
</reference>
<evidence type="ECO:0000313" key="1">
    <source>
        <dbReference type="EMBL" id="GBM14925.1"/>
    </source>
</evidence>
<organism evidence="1 2">
    <name type="scientific">Araneus ventricosus</name>
    <name type="common">Orbweaver spider</name>
    <name type="synonym">Epeira ventricosa</name>
    <dbReference type="NCBI Taxonomy" id="182803"/>
    <lineage>
        <taxon>Eukaryota</taxon>
        <taxon>Metazoa</taxon>
        <taxon>Ecdysozoa</taxon>
        <taxon>Arthropoda</taxon>
        <taxon>Chelicerata</taxon>
        <taxon>Arachnida</taxon>
        <taxon>Araneae</taxon>
        <taxon>Araneomorphae</taxon>
        <taxon>Entelegynae</taxon>
        <taxon>Araneoidea</taxon>
        <taxon>Araneidae</taxon>
        <taxon>Araneus</taxon>
    </lineage>
</organism>
<name>A0A4Y2DH67_ARAVE</name>
<protein>
    <recommendedName>
        <fullName evidence="3">Mos1 transposase HTH domain-containing protein</fullName>
    </recommendedName>
</protein>
<gene>
    <name evidence="1" type="ORF">AVEN_213269_1</name>
</gene>
<proteinExistence type="predicted"/>
<dbReference type="AlphaFoldDB" id="A0A4Y2DH67"/>